<keyword evidence="2" id="KW-1185">Reference proteome</keyword>
<sequence>MINSTTSSMAEKFDRQIRLWGLEGQAILSSSRVCIVGRCLLSQEILKDLKLLGLDRITLVCEDKSADESIEELEKQENFLNADGKDINYVLWDKKMMEEPSFWWNFDIIVVTALSFARLELLDKMSLPPMLVAFCDEFDGYLRFVSQEPHFVLHSHRQYAIPDLRLDRPWNDLENALKSLAPNASSLDTVHTVPYAAIIYSAVQDLREAGTRVTRDNIRECISTVQVSFGPSAAAVNFAQAKKFAYLGALNSLSIPENIEKCLSFANVPIKLPVNREIQALVRILHKYLKSEHALNQLPVEGSIPDMDSSTENYNRLKSVYQRKAAEDIHWLEKIASQEKLDFELTYDVLTTFCRNIHSLRVMEPSRSALTATYSPHAAPIEASYYEILQKLQKKQIGAYIPPTIGLPAPAFYSMMSITAGLTVQELAKILTHQFVPVENTFLFNGLTNDIHAFKT</sequence>
<protein>
    <submittedName>
        <fullName evidence="1">LAMI_0F12860g1_1</fullName>
    </submittedName>
</protein>
<gene>
    <name evidence="1" type="ORF">LAMI_0F12860G</name>
</gene>
<name>A0A1G4K373_9SACH</name>
<dbReference type="AlphaFoldDB" id="A0A1G4K373"/>
<dbReference type="InterPro" id="IPR035985">
    <property type="entry name" value="Ubiquitin-activating_enz"/>
</dbReference>
<reference evidence="2" key="1">
    <citation type="submission" date="2016-03" db="EMBL/GenBank/DDBJ databases">
        <authorList>
            <person name="Devillers H."/>
        </authorList>
    </citation>
    <scope>NUCLEOTIDE SEQUENCE [LARGE SCALE GENOMIC DNA]</scope>
</reference>
<dbReference type="EMBL" id="LT598467">
    <property type="protein sequence ID" value="SCU98069.1"/>
    <property type="molecule type" value="Genomic_DNA"/>
</dbReference>
<evidence type="ECO:0000313" key="1">
    <source>
        <dbReference type="EMBL" id="SCU98069.1"/>
    </source>
</evidence>
<dbReference type="Gene3D" id="3.40.50.720">
    <property type="entry name" value="NAD(P)-binding Rossmann-like Domain"/>
    <property type="match status" value="1"/>
</dbReference>
<dbReference type="SUPFAM" id="SSF69572">
    <property type="entry name" value="Activating enzymes of the ubiquitin-like proteins"/>
    <property type="match status" value="1"/>
</dbReference>
<dbReference type="STRING" id="1230905.A0A1G4K373"/>
<dbReference type="Proteomes" id="UP000191024">
    <property type="component" value="Chromosome F"/>
</dbReference>
<dbReference type="GO" id="GO:0008641">
    <property type="term" value="F:ubiquitin-like modifier activating enzyme activity"/>
    <property type="evidence" value="ECO:0007669"/>
    <property type="project" value="InterPro"/>
</dbReference>
<organism evidence="1 2">
    <name type="scientific">Lachancea mirantina</name>
    <dbReference type="NCBI Taxonomy" id="1230905"/>
    <lineage>
        <taxon>Eukaryota</taxon>
        <taxon>Fungi</taxon>
        <taxon>Dikarya</taxon>
        <taxon>Ascomycota</taxon>
        <taxon>Saccharomycotina</taxon>
        <taxon>Saccharomycetes</taxon>
        <taxon>Saccharomycetales</taxon>
        <taxon>Saccharomycetaceae</taxon>
        <taxon>Lachancea</taxon>
    </lineage>
</organism>
<evidence type="ECO:0000313" key="2">
    <source>
        <dbReference type="Proteomes" id="UP000191024"/>
    </source>
</evidence>
<proteinExistence type="predicted"/>
<accession>A0A1G4K373</accession>
<dbReference type="OrthoDB" id="1708823at2759"/>